<sequence>MHELALEFLVQGHSVTVLTPAILQRKKFEIEFLDGVRILRFSSGRIKNVNKIVRLINEFLLSFRAWRSFRKWFSENPNDLIVYYSPSIFWAPIVEKLVKLWSSDTYLILRDFFPQWAIDSGLISETSLIAKFFQYYERRTYRVANRIGVMSPANLRWFVSRFPMLNNVEVLYNWTSAKQFEPKHSLRSEYLLMDKVIFLYGGNIGHAQYMKNLLDLAFRFRIHKEVFFVFIGSGDEENLVKETIEGNGLSNCLLLESVPQDIFESYLTEADVGLFTLHPNHKTHNFPGKILGYVQMGLPILGAVNRGNDLKELINETGSGLICDSGDSESLFSNATKLLNPELRKYMGKCAKQLLYANFSTSAAAAKIINSGSNK</sequence>
<dbReference type="CDD" id="cd03794">
    <property type="entry name" value="GT4_WbuB-like"/>
    <property type="match status" value="1"/>
</dbReference>
<dbReference type="AlphaFoldDB" id="R9A759"/>
<evidence type="ECO:0000313" key="3">
    <source>
        <dbReference type="Proteomes" id="UP000013984"/>
    </source>
</evidence>
<dbReference type="EMBL" id="AOGZ02000008">
    <property type="protein sequence ID" value="EOQ98048.1"/>
    <property type="molecule type" value="Genomic_DNA"/>
</dbReference>
<protein>
    <submittedName>
        <fullName evidence="2">Glycosyltransferase, group 1 family protein</fullName>
        <ecNumber evidence="2">2.4.-.-</ecNumber>
    </submittedName>
</protein>
<proteinExistence type="predicted"/>
<dbReference type="SUPFAM" id="SSF53756">
    <property type="entry name" value="UDP-Glycosyltransferase/glycogen phosphorylase"/>
    <property type="match status" value="1"/>
</dbReference>
<evidence type="ECO:0000259" key="1">
    <source>
        <dbReference type="Pfam" id="PF00534"/>
    </source>
</evidence>
<dbReference type="PANTHER" id="PTHR12526:SF609">
    <property type="entry name" value="LIPOPOLYSACCHARIDE BIOSYNTHESIS PROTEIN"/>
    <property type="match status" value="1"/>
</dbReference>
<keyword evidence="2" id="KW-0328">Glycosyltransferase</keyword>
<dbReference type="PANTHER" id="PTHR12526">
    <property type="entry name" value="GLYCOSYLTRANSFERASE"/>
    <property type="match status" value="1"/>
</dbReference>
<comment type="caution">
    <text evidence="2">The sequence shown here is derived from an EMBL/GenBank/DDBJ whole genome shotgun (WGS) entry which is preliminary data.</text>
</comment>
<organism evidence="2 3">
    <name type="scientific">Leptospira wolbachii serovar Codice str. CDC</name>
    <dbReference type="NCBI Taxonomy" id="1218599"/>
    <lineage>
        <taxon>Bacteria</taxon>
        <taxon>Pseudomonadati</taxon>
        <taxon>Spirochaetota</taxon>
        <taxon>Spirochaetia</taxon>
        <taxon>Leptospirales</taxon>
        <taxon>Leptospiraceae</taxon>
        <taxon>Leptospira</taxon>
    </lineage>
</organism>
<dbReference type="InterPro" id="IPR001296">
    <property type="entry name" value="Glyco_trans_1"/>
</dbReference>
<dbReference type="Gene3D" id="3.40.50.2000">
    <property type="entry name" value="Glycogen Phosphorylase B"/>
    <property type="match status" value="2"/>
</dbReference>
<accession>R9A759</accession>
<keyword evidence="2" id="KW-0808">Transferase</keyword>
<name>R9A759_9LEPT</name>
<gene>
    <name evidence="2" type="ORF">LEP1GSC195_1109</name>
</gene>
<dbReference type="Proteomes" id="UP000013984">
    <property type="component" value="Unassembled WGS sequence"/>
</dbReference>
<evidence type="ECO:0000313" key="2">
    <source>
        <dbReference type="EMBL" id="EOQ98048.1"/>
    </source>
</evidence>
<reference evidence="2" key="1">
    <citation type="submission" date="2013-04" db="EMBL/GenBank/DDBJ databases">
        <authorList>
            <person name="Harkins D.M."/>
            <person name="Durkin A.S."/>
            <person name="Brinkac L.M."/>
            <person name="Haft D.H."/>
            <person name="Selengut J.D."/>
            <person name="Sanka R."/>
            <person name="DePew J."/>
            <person name="Purushe J."/>
            <person name="Galloway R.L."/>
            <person name="Vinetz J.M."/>
            <person name="Sutton G.G."/>
            <person name="Nierman W.C."/>
            <person name="Fouts D.E."/>
        </authorList>
    </citation>
    <scope>NUCLEOTIDE SEQUENCE [LARGE SCALE GENOMIC DNA]</scope>
    <source>
        <strain evidence="2">CDC</strain>
    </source>
</reference>
<dbReference type="STRING" id="1218599.LEP1GSC195_1109"/>
<dbReference type="EC" id="2.4.-.-" evidence="2"/>
<dbReference type="Pfam" id="PF00534">
    <property type="entry name" value="Glycos_transf_1"/>
    <property type="match status" value="1"/>
</dbReference>
<feature type="domain" description="Glycosyl transferase family 1" evidence="1">
    <location>
        <begin position="193"/>
        <end position="353"/>
    </location>
</feature>
<dbReference type="GO" id="GO:0016757">
    <property type="term" value="F:glycosyltransferase activity"/>
    <property type="evidence" value="ECO:0007669"/>
    <property type="project" value="UniProtKB-KW"/>
</dbReference>
<keyword evidence="3" id="KW-1185">Reference proteome</keyword>